<dbReference type="SMART" id="SM00529">
    <property type="entry name" value="HTH_DTXR"/>
    <property type="match status" value="1"/>
</dbReference>
<dbReference type="SUPFAM" id="SSF50037">
    <property type="entry name" value="C-terminal domain of transcriptional repressors"/>
    <property type="match status" value="1"/>
</dbReference>
<dbReference type="PROSITE" id="PS50944">
    <property type="entry name" value="HTH_DTXR"/>
    <property type="match status" value="1"/>
</dbReference>
<evidence type="ECO:0000256" key="7">
    <source>
        <dbReference type="ARBA" id="ARBA00023015"/>
    </source>
</evidence>
<organism evidence="14 15">
    <name type="scientific">Herbiconiux gentiana</name>
    <dbReference type="NCBI Taxonomy" id="2970912"/>
    <lineage>
        <taxon>Bacteria</taxon>
        <taxon>Bacillati</taxon>
        <taxon>Actinomycetota</taxon>
        <taxon>Actinomycetes</taxon>
        <taxon>Micrococcales</taxon>
        <taxon>Microbacteriaceae</taxon>
        <taxon>Herbiconiux</taxon>
    </lineage>
</organism>
<dbReference type="InterPro" id="IPR038157">
    <property type="entry name" value="FeoA_core_dom"/>
</dbReference>
<reference evidence="14" key="1">
    <citation type="submission" date="2022-08" db="EMBL/GenBank/DDBJ databases">
        <authorList>
            <person name="Deng Y."/>
            <person name="Han X.-F."/>
            <person name="Zhang Y.-Q."/>
        </authorList>
    </citation>
    <scope>NUCLEOTIDE SEQUENCE</scope>
    <source>
        <strain evidence="14">CPCC 205716</strain>
    </source>
</reference>
<dbReference type="EMBL" id="JANTEZ010000002">
    <property type="protein sequence ID" value="MCS5714268.1"/>
    <property type="molecule type" value="Genomic_DNA"/>
</dbReference>
<dbReference type="Gene3D" id="1.10.10.10">
    <property type="entry name" value="Winged helix-like DNA-binding domain superfamily/Winged helix DNA-binding domain"/>
    <property type="match status" value="1"/>
</dbReference>
<keyword evidence="4" id="KW-0963">Cytoplasm</keyword>
<comment type="similarity">
    <text evidence="2">Belongs to the DtxR/MntR family.</text>
</comment>
<keyword evidence="15" id="KW-1185">Reference proteome</keyword>
<evidence type="ECO:0000256" key="5">
    <source>
        <dbReference type="ARBA" id="ARBA00022491"/>
    </source>
</evidence>
<gene>
    <name evidence="14" type="ORF">NVV95_06835</name>
</gene>
<comment type="subunit">
    <text evidence="3">Homodimer.</text>
</comment>
<dbReference type="PANTHER" id="PTHR33238">
    <property type="entry name" value="IRON (METAL) DEPENDENT REPRESSOR, DTXR FAMILY"/>
    <property type="match status" value="1"/>
</dbReference>
<dbReference type="Gene3D" id="2.30.30.90">
    <property type="match status" value="1"/>
</dbReference>
<evidence type="ECO:0000259" key="13">
    <source>
        <dbReference type="PROSITE" id="PS50944"/>
    </source>
</evidence>
<keyword evidence="8" id="KW-0238">DNA-binding</keyword>
<keyword evidence="10" id="KW-0804">Transcription</keyword>
<comment type="caution">
    <text evidence="14">The sequence shown here is derived from an EMBL/GenBank/DDBJ whole genome shotgun (WGS) entry which is preliminary data.</text>
</comment>
<evidence type="ECO:0000256" key="9">
    <source>
        <dbReference type="ARBA" id="ARBA00023159"/>
    </source>
</evidence>
<keyword evidence="11" id="KW-0464">Manganese</keyword>
<evidence type="ECO:0000256" key="11">
    <source>
        <dbReference type="ARBA" id="ARBA00023211"/>
    </source>
</evidence>
<dbReference type="SMART" id="SM00899">
    <property type="entry name" value="FeoA"/>
    <property type="match status" value="1"/>
</dbReference>
<dbReference type="InterPro" id="IPR036421">
    <property type="entry name" value="Fe_dep_repressor_sf"/>
</dbReference>
<keyword evidence="7" id="KW-0805">Transcription regulation</keyword>
<keyword evidence="6" id="KW-0408">Iron</keyword>
<dbReference type="SUPFAM" id="SSF47979">
    <property type="entry name" value="Iron-dependent repressor protein, dimerization domain"/>
    <property type="match status" value="1"/>
</dbReference>
<dbReference type="Proteomes" id="UP001165580">
    <property type="component" value="Unassembled WGS sequence"/>
</dbReference>
<evidence type="ECO:0000313" key="14">
    <source>
        <dbReference type="EMBL" id="MCS5714268.1"/>
    </source>
</evidence>
<evidence type="ECO:0000256" key="2">
    <source>
        <dbReference type="ARBA" id="ARBA00007871"/>
    </source>
</evidence>
<keyword evidence="5" id="KW-0678">Repressor</keyword>
<dbReference type="InterPro" id="IPR022687">
    <property type="entry name" value="HTH_DTXR"/>
</dbReference>
<dbReference type="PANTHER" id="PTHR33238:SF11">
    <property type="entry name" value="TRANSCRIPTIONAL REGULATOR MNTR"/>
    <property type="match status" value="1"/>
</dbReference>
<evidence type="ECO:0000256" key="4">
    <source>
        <dbReference type="ARBA" id="ARBA00022490"/>
    </source>
</evidence>
<dbReference type="Pfam" id="PF04023">
    <property type="entry name" value="FeoA"/>
    <property type="match status" value="1"/>
</dbReference>
<evidence type="ECO:0000256" key="1">
    <source>
        <dbReference type="ARBA" id="ARBA00004496"/>
    </source>
</evidence>
<accession>A0ABT2GDH5</accession>
<evidence type="ECO:0000256" key="3">
    <source>
        <dbReference type="ARBA" id="ARBA00011738"/>
    </source>
</evidence>
<sequence length="222" mass="23750">MSQDTATENYLKAIYAHTEWQPVPISPSVLAGRLGVAPSSVTEMVKKLAAGGMLTHVPYGPLTLTAEGRLRAMGVVRRHRLIETWLVREMGFGWDEVHDEAEVLEHAISERLLDAIDERLGHPAQDPHGDPIPTAAGTVPSFDALLLAQAPAGHEGRVVRISDRDPELLRTLAAEGIGPGTAVRVTTGPTVTLHQLESESDATASAGTEIPTDALDAIWLTP</sequence>
<evidence type="ECO:0000256" key="8">
    <source>
        <dbReference type="ARBA" id="ARBA00023125"/>
    </source>
</evidence>
<evidence type="ECO:0000256" key="6">
    <source>
        <dbReference type="ARBA" id="ARBA00023004"/>
    </source>
</evidence>
<dbReference type="InterPro" id="IPR036388">
    <property type="entry name" value="WH-like_DNA-bd_sf"/>
</dbReference>
<proteinExistence type="inferred from homology"/>
<evidence type="ECO:0000313" key="15">
    <source>
        <dbReference type="Proteomes" id="UP001165580"/>
    </source>
</evidence>
<evidence type="ECO:0000256" key="12">
    <source>
        <dbReference type="ARBA" id="ARBA00032593"/>
    </source>
</evidence>
<keyword evidence="9" id="KW-0010">Activator</keyword>
<dbReference type="Pfam" id="PF01325">
    <property type="entry name" value="Fe_dep_repress"/>
    <property type="match status" value="1"/>
</dbReference>
<dbReference type="Pfam" id="PF02742">
    <property type="entry name" value="Fe_dep_repr_C"/>
    <property type="match status" value="1"/>
</dbReference>
<dbReference type="InterPro" id="IPR008988">
    <property type="entry name" value="Transcriptional_repressor_C"/>
</dbReference>
<dbReference type="InterPro" id="IPR022689">
    <property type="entry name" value="Iron_dep_repressor"/>
</dbReference>
<evidence type="ECO:0000256" key="10">
    <source>
        <dbReference type="ARBA" id="ARBA00023163"/>
    </source>
</evidence>
<dbReference type="RefSeq" id="WP_259485787.1">
    <property type="nucleotide sequence ID" value="NZ_JANTEZ010000002.1"/>
</dbReference>
<dbReference type="InterPro" id="IPR036390">
    <property type="entry name" value="WH_DNA-bd_sf"/>
</dbReference>
<dbReference type="InterPro" id="IPR007167">
    <property type="entry name" value="Fe-transptr_FeoA-like"/>
</dbReference>
<dbReference type="InterPro" id="IPR001367">
    <property type="entry name" value="Fe_dep_repressor"/>
</dbReference>
<dbReference type="Gene3D" id="1.10.60.10">
    <property type="entry name" value="Iron dependent repressor, metal binding and dimerisation domain"/>
    <property type="match status" value="1"/>
</dbReference>
<feature type="domain" description="HTH dtxR-type" evidence="13">
    <location>
        <begin position="1"/>
        <end position="65"/>
    </location>
</feature>
<dbReference type="SUPFAM" id="SSF46785">
    <property type="entry name" value="Winged helix' DNA-binding domain"/>
    <property type="match status" value="1"/>
</dbReference>
<name>A0ABT2GDH5_9MICO</name>
<comment type="subcellular location">
    <subcellularLocation>
        <location evidence="1">Cytoplasm</location>
    </subcellularLocation>
</comment>
<protein>
    <recommendedName>
        <fullName evidence="12">Manganese transport regulator</fullName>
    </recommendedName>
</protein>
<dbReference type="InterPro" id="IPR050536">
    <property type="entry name" value="DtxR_MntR_Metal-Reg"/>
</dbReference>